<evidence type="ECO:0000313" key="1">
    <source>
        <dbReference type="EMBL" id="MBW0491988.1"/>
    </source>
</evidence>
<dbReference type="EMBL" id="AVOT02011361">
    <property type="protein sequence ID" value="MBW0491988.1"/>
    <property type="molecule type" value="Genomic_DNA"/>
</dbReference>
<protein>
    <submittedName>
        <fullName evidence="1">Uncharacterized protein</fullName>
    </submittedName>
</protein>
<proteinExistence type="predicted"/>
<gene>
    <name evidence="1" type="ORF">O181_031703</name>
</gene>
<organism evidence="1 2">
    <name type="scientific">Austropuccinia psidii MF-1</name>
    <dbReference type="NCBI Taxonomy" id="1389203"/>
    <lineage>
        <taxon>Eukaryota</taxon>
        <taxon>Fungi</taxon>
        <taxon>Dikarya</taxon>
        <taxon>Basidiomycota</taxon>
        <taxon>Pucciniomycotina</taxon>
        <taxon>Pucciniomycetes</taxon>
        <taxon>Pucciniales</taxon>
        <taxon>Sphaerophragmiaceae</taxon>
        <taxon>Austropuccinia</taxon>
    </lineage>
</organism>
<dbReference type="AlphaFoldDB" id="A0A9Q3CY08"/>
<name>A0A9Q3CY08_9BASI</name>
<evidence type="ECO:0000313" key="2">
    <source>
        <dbReference type="Proteomes" id="UP000765509"/>
    </source>
</evidence>
<sequence>MITTLEEMITRFCAWVMGCKDFDGFTQNWCTLIPALELAYKTSILASTGKLPEMLEKGLEERIPVDTSKECLVDINTTASRFELLLDKVRNHESQRMNDAFQYAIQKLDKSYKTPELKVGA</sequence>
<dbReference type="OrthoDB" id="4779840at2759"/>
<dbReference type="Proteomes" id="UP000765509">
    <property type="component" value="Unassembled WGS sequence"/>
</dbReference>
<comment type="caution">
    <text evidence="1">The sequence shown here is derived from an EMBL/GenBank/DDBJ whole genome shotgun (WGS) entry which is preliminary data.</text>
</comment>
<reference evidence="1" key="1">
    <citation type="submission" date="2021-03" db="EMBL/GenBank/DDBJ databases">
        <title>Draft genome sequence of rust myrtle Austropuccinia psidii MF-1, a brazilian biotype.</title>
        <authorList>
            <person name="Quecine M.C."/>
            <person name="Pachon D.M.R."/>
            <person name="Bonatelli M.L."/>
            <person name="Correr F.H."/>
            <person name="Franceschini L.M."/>
            <person name="Leite T.F."/>
            <person name="Margarido G.R.A."/>
            <person name="Almeida C.A."/>
            <person name="Ferrarezi J.A."/>
            <person name="Labate C.A."/>
        </authorList>
    </citation>
    <scope>NUCLEOTIDE SEQUENCE</scope>
    <source>
        <strain evidence="1">MF-1</strain>
    </source>
</reference>
<accession>A0A9Q3CY08</accession>
<keyword evidence="2" id="KW-1185">Reference proteome</keyword>